<dbReference type="Proteomes" id="UP000249304">
    <property type="component" value="Unassembled WGS sequence"/>
</dbReference>
<evidence type="ECO:0000313" key="3">
    <source>
        <dbReference type="Proteomes" id="UP000249304"/>
    </source>
</evidence>
<keyword evidence="1" id="KW-1133">Transmembrane helix</keyword>
<dbReference type="AlphaFoldDB" id="A0A2W2E0I6"/>
<feature type="transmembrane region" description="Helical" evidence="1">
    <location>
        <begin position="65"/>
        <end position="89"/>
    </location>
</feature>
<keyword evidence="1" id="KW-0472">Membrane</keyword>
<evidence type="ECO:0000313" key="2">
    <source>
        <dbReference type="EMBL" id="PZG03047.1"/>
    </source>
</evidence>
<comment type="caution">
    <text evidence="2">The sequence shown here is derived from an EMBL/GenBank/DDBJ whole genome shotgun (WGS) entry which is preliminary data.</text>
</comment>
<feature type="transmembrane region" description="Helical" evidence="1">
    <location>
        <begin position="238"/>
        <end position="257"/>
    </location>
</feature>
<organism evidence="2 3">
    <name type="scientific">Nonomuraea aridisoli</name>
    <dbReference type="NCBI Taxonomy" id="2070368"/>
    <lineage>
        <taxon>Bacteria</taxon>
        <taxon>Bacillati</taxon>
        <taxon>Actinomycetota</taxon>
        <taxon>Actinomycetes</taxon>
        <taxon>Streptosporangiales</taxon>
        <taxon>Streptosporangiaceae</taxon>
        <taxon>Nonomuraea</taxon>
    </lineage>
</organism>
<dbReference type="OrthoDB" id="5124459at2"/>
<keyword evidence="3" id="KW-1185">Reference proteome</keyword>
<protein>
    <submittedName>
        <fullName evidence="2">ABC transporter permease</fullName>
    </submittedName>
</protein>
<feature type="transmembrane region" description="Helical" evidence="1">
    <location>
        <begin position="12"/>
        <end position="31"/>
    </location>
</feature>
<feature type="transmembrane region" description="Helical" evidence="1">
    <location>
        <begin position="162"/>
        <end position="180"/>
    </location>
</feature>
<evidence type="ECO:0000256" key="1">
    <source>
        <dbReference type="SAM" id="Phobius"/>
    </source>
</evidence>
<dbReference type="RefSeq" id="WP_111185469.1">
    <property type="nucleotide sequence ID" value="NZ_POUD01000465.1"/>
</dbReference>
<name>A0A2W2E0I6_9ACTN</name>
<sequence>MSAFRAELTKILTLPGVWIVTGVVLALQAVVMSQSAGLFAGAVAAITPDGVIEVFAGLPQPADEAILGLLAGASLQMGPFLPVLAAVIAGQEFRSGQLGVTVLAVPRRVRLLVAKLLATGAYVLVVALLVAGTSTAFLYAAVRDWNPGLLLTGEAVLGHARFVAFAVLFCVTAFAVTLVLRGTLAGVVASLALTAVTMTQVLAAIALELDALLPLGAARNLLLDPGVNDLTASPGHGLAVLAGWAAATALIAGLALGRRDAR</sequence>
<gene>
    <name evidence="2" type="ORF">C1J01_46750</name>
</gene>
<feature type="transmembrane region" description="Helical" evidence="1">
    <location>
        <begin position="187"/>
        <end position="207"/>
    </location>
</feature>
<feature type="transmembrane region" description="Helical" evidence="1">
    <location>
        <begin position="116"/>
        <end position="142"/>
    </location>
</feature>
<accession>A0A2W2E0I6</accession>
<dbReference type="EMBL" id="POUD01000465">
    <property type="protein sequence ID" value="PZG03047.1"/>
    <property type="molecule type" value="Genomic_DNA"/>
</dbReference>
<proteinExistence type="predicted"/>
<reference evidence="2 3" key="1">
    <citation type="submission" date="2018-01" db="EMBL/GenBank/DDBJ databases">
        <title>Draft genome sequence of Nonomuraea sp. KC333.</title>
        <authorList>
            <person name="Sahin N."/>
            <person name="Saygin H."/>
            <person name="Ay H."/>
        </authorList>
    </citation>
    <scope>NUCLEOTIDE SEQUENCE [LARGE SCALE GENOMIC DNA]</scope>
    <source>
        <strain evidence="2 3">KC333</strain>
    </source>
</reference>
<keyword evidence="1" id="KW-0812">Transmembrane</keyword>